<dbReference type="RefSeq" id="WP_275116421.1">
    <property type="nucleotide sequence ID" value="NZ_JAOTPO010000001.1"/>
</dbReference>
<dbReference type="Proteomes" id="UP001148125">
    <property type="component" value="Unassembled WGS sequence"/>
</dbReference>
<dbReference type="InterPro" id="IPR050662">
    <property type="entry name" value="Sec-metab_biosynth-thioest"/>
</dbReference>
<evidence type="ECO:0000313" key="2">
    <source>
        <dbReference type="EMBL" id="MDE5411784.1"/>
    </source>
</evidence>
<organism evidence="2 3">
    <name type="scientific">Alkalihalobacterium chitinilyticum</name>
    <dbReference type="NCBI Taxonomy" id="2980103"/>
    <lineage>
        <taxon>Bacteria</taxon>
        <taxon>Bacillati</taxon>
        <taxon>Bacillota</taxon>
        <taxon>Bacilli</taxon>
        <taxon>Bacillales</taxon>
        <taxon>Bacillaceae</taxon>
        <taxon>Alkalihalobacterium</taxon>
    </lineage>
</organism>
<evidence type="ECO:0000313" key="3">
    <source>
        <dbReference type="Proteomes" id="UP001148125"/>
    </source>
</evidence>
<dbReference type="SMART" id="SM00849">
    <property type="entry name" value="Lactamase_B"/>
    <property type="match status" value="1"/>
</dbReference>
<comment type="caution">
    <text evidence="2">The sequence shown here is derived from an EMBL/GenBank/DDBJ whole genome shotgun (WGS) entry which is preliminary data.</text>
</comment>
<gene>
    <name evidence="2" type="ORF">N7Z68_00125</name>
</gene>
<dbReference type="InterPro" id="IPR036866">
    <property type="entry name" value="RibonucZ/Hydroxyglut_hydro"/>
</dbReference>
<keyword evidence="3" id="KW-1185">Reference proteome</keyword>
<dbReference type="EMBL" id="JAOTPO010000001">
    <property type="protein sequence ID" value="MDE5411784.1"/>
    <property type="molecule type" value="Genomic_DNA"/>
</dbReference>
<protein>
    <submittedName>
        <fullName evidence="2">MBL fold metallo-hydrolase</fullName>
    </submittedName>
</protein>
<dbReference type="Pfam" id="PF00753">
    <property type="entry name" value="Lactamase_B"/>
    <property type="match status" value="1"/>
</dbReference>
<dbReference type="Gene3D" id="3.60.15.10">
    <property type="entry name" value="Ribonuclease Z/Hydroxyacylglutathione hydrolase-like"/>
    <property type="match status" value="1"/>
</dbReference>
<evidence type="ECO:0000259" key="1">
    <source>
        <dbReference type="SMART" id="SM00849"/>
    </source>
</evidence>
<dbReference type="PANTHER" id="PTHR23131">
    <property type="entry name" value="ENDORIBONUCLEASE LACTB2"/>
    <property type="match status" value="1"/>
</dbReference>
<dbReference type="InterPro" id="IPR001279">
    <property type="entry name" value="Metallo-B-lactamas"/>
</dbReference>
<dbReference type="SUPFAM" id="SSF56281">
    <property type="entry name" value="Metallo-hydrolase/oxidoreductase"/>
    <property type="match status" value="1"/>
</dbReference>
<name>A0ABT5V8J2_9BACI</name>
<feature type="domain" description="Metallo-beta-lactamase" evidence="1">
    <location>
        <begin position="24"/>
        <end position="238"/>
    </location>
</feature>
<accession>A0ABT5V8J2</accession>
<reference evidence="2" key="1">
    <citation type="submission" date="2024-05" db="EMBL/GenBank/DDBJ databases">
        <title>Alkalihalobacillus sp. strain MEB203 novel alkaliphilic bacterium from Lonar Lake, India.</title>
        <authorList>
            <person name="Joshi A."/>
            <person name="Thite S."/>
            <person name="Mengade P."/>
        </authorList>
    </citation>
    <scope>NUCLEOTIDE SEQUENCE</scope>
    <source>
        <strain evidence="2">MEB 203</strain>
    </source>
</reference>
<proteinExistence type="predicted"/>
<sequence length="324" mass="37169">MRIFERDGHTVYPIVVPANYGLETCNFYLLKHGERLTLIDAGMPDKSSWQGLMEVLEKNNFHLHDITEILLTHHHIDHVGLVNQITEKHSVPVYAHPLSIPRLKRDNEFLKMRVDFFEQLYREMDCGDQGEKQVQYLKASLEKNDNQKLAADITPIQGGMRLFDFSIIEVPGHAPDQIAFVDEARKWCFAGDQLIKHISSNAIVEPDLEGNRIQSLIDYKKSLTAFRDLNVDLVFSGHGELIDNSKQLIEARLEKMVIKSQKIKKLIKDGISTGNAVAQHLYERHYEKQFPLVMSEITGHLDALEAEGQIGKRFKSGVWFYYAV</sequence>